<keyword evidence="16" id="KW-1185">Reference proteome</keyword>
<organism evidence="15 16">
    <name type="scientific">Suillus subaureus</name>
    <dbReference type="NCBI Taxonomy" id="48587"/>
    <lineage>
        <taxon>Eukaryota</taxon>
        <taxon>Fungi</taxon>
        <taxon>Dikarya</taxon>
        <taxon>Basidiomycota</taxon>
        <taxon>Agaricomycotina</taxon>
        <taxon>Agaricomycetes</taxon>
        <taxon>Agaricomycetidae</taxon>
        <taxon>Boletales</taxon>
        <taxon>Suillineae</taxon>
        <taxon>Suillaceae</taxon>
        <taxon>Suillus</taxon>
    </lineage>
</organism>
<evidence type="ECO:0000256" key="1">
    <source>
        <dbReference type="ARBA" id="ARBA00001971"/>
    </source>
</evidence>
<dbReference type="PROSITE" id="PS00086">
    <property type="entry name" value="CYTOCHROME_P450"/>
    <property type="match status" value="1"/>
</dbReference>
<dbReference type="InterPro" id="IPR001128">
    <property type="entry name" value="Cyt_P450"/>
</dbReference>
<keyword evidence="8" id="KW-1133">Transmembrane helix</keyword>
<dbReference type="GO" id="GO:0005506">
    <property type="term" value="F:iron ion binding"/>
    <property type="evidence" value="ECO:0007669"/>
    <property type="project" value="InterPro"/>
</dbReference>
<keyword evidence="5 13" id="KW-0349">Heme</keyword>
<evidence type="ECO:0000256" key="13">
    <source>
        <dbReference type="PIRSR" id="PIRSR602401-1"/>
    </source>
</evidence>
<evidence type="ECO:0000313" key="15">
    <source>
        <dbReference type="EMBL" id="KAG1821832.1"/>
    </source>
</evidence>
<dbReference type="RefSeq" id="XP_041196572.1">
    <property type="nucleotide sequence ID" value="XM_041339588.1"/>
</dbReference>
<comment type="caution">
    <text evidence="15">The sequence shown here is derived from an EMBL/GenBank/DDBJ whole genome shotgun (WGS) entry which is preliminary data.</text>
</comment>
<keyword evidence="10 13" id="KW-0408">Iron</keyword>
<dbReference type="InterPro" id="IPR017972">
    <property type="entry name" value="Cyt_P450_CS"/>
</dbReference>
<evidence type="ECO:0000256" key="9">
    <source>
        <dbReference type="ARBA" id="ARBA00023002"/>
    </source>
</evidence>
<dbReference type="Gene3D" id="1.10.630.10">
    <property type="entry name" value="Cytochrome P450"/>
    <property type="match status" value="1"/>
</dbReference>
<dbReference type="GO" id="GO:0020037">
    <property type="term" value="F:heme binding"/>
    <property type="evidence" value="ECO:0007669"/>
    <property type="project" value="InterPro"/>
</dbReference>
<proteinExistence type="inferred from homology"/>
<dbReference type="GeneID" id="64633604"/>
<dbReference type="GO" id="GO:0016020">
    <property type="term" value="C:membrane"/>
    <property type="evidence" value="ECO:0007669"/>
    <property type="project" value="UniProtKB-SubCell"/>
</dbReference>
<gene>
    <name evidence="15" type="ORF">BJ212DRAFT_1477671</name>
</gene>
<evidence type="ECO:0000256" key="3">
    <source>
        <dbReference type="ARBA" id="ARBA00004721"/>
    </source>
</evidence>
<reference evidence="15" key="1">
    <citation type="journal article" date="2020" name="New Phytol.">
        <title>Comparative genomics reveals dynamic genome evolution in host specialist ectomycorrhizal fungi.</title>
        <authorList>
            <person name="Lofgren L.A."/>
            <person name="Nguyen N.H."/>
            <person name="Vilgalys R."/>
            <person name="Ruytinx J."/>
            <person name="Liao H.L."/>
            <person name="Branco S."/>
            <person name="Kuo A."/>
            <person name="LaButti K."/>
            <person name="Lipzen A."/>
            <person name="Andreopoulos W."/>
            <person name="Pangilinan J."/>
            <person name="Riley R."/>
            <person name="Hundley H."/>
            <person name="Na H."/>
            <person name="Barry K."/>
            <person name="Grigoriev I.V."/>
            <person name="Stajich J.E."/>
            <person name="Kennedy P.G."/>
        </authorList>
    </citation>
    <scope>NUCLEOTIDE SEQUENCE</scope>
    <source>
        <strain evidence="15">MN1</strain>
    </source>
</reference>
<dbReference type="AlphaFoldDB" id="A0A9P7EHD3"/>
<name>A0A9P7EHD3_9AGAM</name>
<evidence type="ECO:0000256" key="5">
    <source>
        <dbReference type="ARBA" id="ARBA00022617"/>
    </source>
</evidence>
<evidence type="ECO:0000256" key="8">
    <source>
        <dbReference type="ARBA" id="ARBA00022989"/>
    </source>
</evidence>
<dbReference type="EMBL" id="JABBWG010000006">
    <property type="protein sequence ID" value="KAG1821832.1"/>
    <property type="molecule type" value="Genomic_DNA"/>
</dbReference>
<evidence type="ECO:0000256" key="11">
    <source>
        <dbReference type="ARBA" id="ARBA00023033"/>
    </source>
</evidence>
<protein>
    <submittedName>
        <fullName evidence="15">Cytochrome P450</fullName>
    </submittedName>
</protein>
<keyword evidence="12" id="KW-0472">Membrane</keyword>
<evidence type="ECO:0000256" key="6">
    <source>
        <dbReference type="ARBA" id="ARBA00022692"/>
    </source>
</evidence>
<keyword evidence="6" id="KW-0812">Transmembrane</keyword>
<keyword evidence="7 13" id="KW-0479">Metal-binding</keyword>
<comment type="similarity">
    <text evidence="4 14">Belongs to the cytochrome P450 family.</text>
</comment>
<comment type="cofactor">
    <cofactor evidence="1 13">
        <name>heme</name>
        <dbReference type="ChEBI" id="CHEBI:30413"/>
    </cofactor>
</comment>
<dbReference type="InterPro" id="IPR036396">
    <property type="entry name" value="Cyt_P450_sf"/>
</dbReference>
<sequence>MISGTALCLVTFIAYIAWRNARRYTLKDIRGPPSHSFWLGSEKVHQNAKQVGDLEFQWAREYGPTWMTKGCLGEEILWTADPRALQYVFHTSGYRFSKRTTAIETTRLFTGESILTADSVDHQRHRKIMNPAFGAAQLRTFLPVFRRSAARLSQKWKDMIQLGEKSDGCTINVNETLSRMTLDVIGEVAFDYRFGVLDDNGVDNDLVQAFNNLFIDTLLYQSSWDIIFRSTWRFLPQPVLKYLKYLPYREYRRFATYLQTAIQTGRTIINEKAADTEKGSKDIISILIQSNLVEDARAQLSEREILSQIATLLVAGHDTTASSLTWVLYELSKHPEDQRRIRDEIKEARANLEARGDDDLLPNDFNNMDFTNAVIKEGLRLHPIVPTLIREADSDDVIPLSQPIETKSGKIVNEIPISKGQGITASICTYNRLQSVWGEDADEWNPSRFLDDGREKSSLGVFANLMTFSAGLRSCIGWRFAVLEMQAVLVELVENFEYRFPKDVEIIRLNAGLMTPMDEGKMHEGIQMPLEVSVIA</sequence>
<dbReference type="InterPro" id="IPR050121">
    <property type="entry name" value="Cytochrome_P450_monoxygenase"/>
</dbReference>
<evidence type="ECO:0000256" key="14">
    <source>
        <dbReference type="RuleBase" id="RU000461"/>
    </source>
</evidence>
<keyword evidence="9 14" id="KW-0560">Oxidoreductase</keyword>
<dbReference type="PANTHER" id="PTHR24305:SF166">
    <property type="entry name" value="CYTOCHROME P450 12A4, MITOCHONDRIAL-RELATED"/>
    <property type="match status" value="1"/>
</dbReference>
<accession>A0A9P7EHD3</accession>
<comment type="subcellular location">
    <subcellularLocation>
        <location evidence="2">Membrane</location>
    </subcellularLocation>
</comment>
<evidence type="ECO:0000256" key="4">
    <source>
        <dbReference type="ARBA" id="ARBA00010617"/>
    </source>
</evidence>
<dbReference type="GO" id="GO:0016705">
    <property type="term" value="F:oxidoreductase activity, acting on paired donors, with incorporation or reduction of molecular oxygen"/>
    <property type="evidence" value="ECO:0007669"/>
    <property type="project" value="InterPro"/>
</dbReference>
<evidence type="ECO:0000256" key="2">
    <source>
        <dbReference type="ARBA" id="ARBA00004370"/>
    </source>
</evidence>
<dbReference type="GO" id="GO:0004497">
    <property type="term" value="F:monooxygenase activity"/>
    <property type="evidence" value="ECO:0007669"/>
    <property type="project" value="UniProtKB-KW"/>
</dbReference>
<dbReference type="InterPro" id="IPR002401">
    <property type="entry name" value="Cyt_P450_E_grp-I"/>
</dbReference>
<dbReference type="PRINTS" id="PR00385">
    <property type="entry name" value="P450"/>
</dbReference>
<dbReference type="PANTHER" id="PTHR24305">
    <property type="entry name" value="CYTOCHROME P450"/>
    <property type="match status" value="1"/>
</dbReference>
<dbReference type="Proteomes" id="UP000807769">
    <property type="component" value="Unassembled WGS sequence"/>
</dbReference>
<evidence type="ECO:0000256" key="7">
    <source>
        <dbReference type="ARBA" id="ARBA00022723"/>
    </source>
</evidence>
<feature type="binding site" description="axial binding residue" evidence="13">
    <location>
        <position position="475"/>
    </location>
    <ligand>
        <name>heme</name>
        <dbReference type="ChEBI" id="CHEBI:30413"/>
    </ligand>
    <ligandPart>
        <name>Fe</name>
        <dbReference type="ChEBI" id="CHEBI:18248"/>
    </ligandPart>
</feature>
<keyword evidence="11 14" id="KW-0503">Monooxygenase</keyword>
<evidence type="ECO:0000256" key="10">
    <source>
        <dbReference type="ARBA" id="ARBA00023004"/>
    </source>
</evidence>
<evidence type="ECO:0000313" key="16">
    <source>
        <dbReference type="Proteomes" id="UP000807769"/>
    </source>
</evidence>
<dbReference type="SUPFAM" id="SSF48264">
    <property type="entry name" value="Cytochrome P450"/>
    <property type="match status" value="1"/>
</dbReference>
<dbReference type="Pfam" id="PF00067">
    <property type="entry name" value="p450"/>
    <property type="match status" value="1"/>
</dbReference>
<dbReference type="PRINTS" id="PR00463">
    <property type="entry name" value="EP450I"/>
</dbReference>
<evidence type="ECO:0000256" key="12">
    <source>
        <dbReference type="ARBA" id="ARBA00023136"/>
    </source>
</evidence>
<dbReference type="OrthoDB" id="1470350at2759"/>
<comment type="pathway">
    <text evidence="3">Secondary metabolite biosynthesis; terpenoid biosynthesis.</text>
</comment>